<organism evidence="2 3">
    <name type="scientific">Mycobacterium novum</name>
    <dbReference type="NCBI Taxonomy" id="2492438"/>
    <lineage>
        <taxon>Bacteria</taxon>
        <taxon>Bacillati</taxon>
        <taxon>Actinomycetota</taxon>
        <taxon>Actinomycetes</taxon>
        <taxon>Mycobacteriales</taxon>
        <taxon>Mycobacteriaceae</taxon>
        <taxon>Mycobacterium</taxon>
    </lineage>
</organism>
<name>A0A7I7JN77_9MYCO</name>
<dbReference type="EMBL" id="AP022562">
    <property type="protein sequence ID" value="BBX12704.1"/>
    <property type="molecule type" value="Genomic_DNA"/>
</dbReference>
<dbReference type="Pfam" id="PF10774">
    <property type="entry name" value="DUF4226"/>
    <property type="match status" value="1"/>
</dbReference>
<reference evidence="2 3" key="1">
    <citation type="journal article" date="2019" name="Emerg. Microbes Infect.">
        <title>Comprehensive subspecies identification of 175 nontuberculous mycobacteria species based on 7547 genomic profiles.</title>
        <authorList>
            <person name="Matsumoto Y."/>
            <person name="Kinjo T."/>
            <person name="Motooka D."/>
            <person name="Nabeya D."/>
            <person name="Jung N."/>
            <person name="Uechi K."/>
            <person name="Horii T."/>
            <person name="Iida T."/>
            <person name="Fujita J."/>
            <person name="Nakamura S."/>
        </authorList>
    </citation>
    <scope>NUCLEOTIDE SEQUENCE [LARGE SCALE GENOMIC DNA]</scope>
    <source>
        <strain evidence="2 3">JCM 6391</strain>
    </source>
</reference>
<evidence type="ECO:0008006" key="4">
    <source>
        <dbReference type="Google" id="ProtNLM"/>
    </source>
</evidence>
<proteinExistence type="predicted"/>
<dbReference type="InterPro" id="IPR019710">
    <property type="entry name" value="DUF4226"/>
</dbReference>
<accession>A0A7I7JN77</accession>
<evidence type="ECO:0000313" key="3">
    <source>
        <dbReference type="Proteomes" id="UP000466997"/>
    </source>
</evidence>
<sequence length="435" mass="44878">MATRDEVLDAIHRIENTGGAGEATRAAQAALTLPLPPDGYDRVLHRLAPADTQQGSAVRAMRTAESALAQQLSATAEFDRQIIAALRHAHKTTLEGRRRLDNVQTEIVGATQHWDLSTAAGAREFQRFLIVKLGEIIGVVEEANDDDTSKQELTAALTALYAAPAAQRDDPAPVEQNPAPDGGPSPTPVAPSLAEAAPSVAEDGYLDALPDEEPEDDYRISAQRPSAAPPMPAFPGFGGEGPGFGAMPPVAGMPPAGSLSGPGYGTEPVDDEGLPDAVAPADDDTAPAGGDRDDDRDDAAAEPPPDGPVTVTLPDGATTTVVDPQLAAAMQAAADGTPVAEAFRRQGIDIPPAGTPVMSPVDQAQLRPGDIGVFTDRHALSVGNGKALLDGQLHLAANLRGPGFLGWQHPPVRIAEPTAAGEPAPTRPAMSVRGT</sequence>
<keyword evidence="3" id="KW-1185">Reference proteome</keyword>
<evidence type="ECO:0000313" key="2">
    <source>
        <dbReference type="EMBL" id="BBX12704.1"/>
    </source>
</evidence>
<gene>
    <name evidence="2" type="ORF">MNVM_17850</name>
</gene>
<protein>
    <recommendedName>
        <fullName evidence="4">DUF4226 domain-containing protein</fullName>
    </recommendedName>
</protein>
<dbReference type="Proteomes" id="UP000466997">
    <property type="component" value="Chromosome"/>
</dbReference>
<feature type="compositionally biased region" description="Low complexity" evidence="1">
    <location>
        <begin position="245"/>
        <end position="257"/>
    </location>
</feature>
<evidence type="ECO:0000256" key="1">
    <source>
        <dbReference type="SAM" id="MobiDB-lite"/>
    </source>
</evidence>
<dbReference type="AlphaFoldDB" id="A0A7I7JN77"/>
<dbReference type="KEGG" id="mnm:MNVM_17850"/>
<dbReference type="RefSeq" id="WP_013826985.1">
    <property type="nucleotide sequence ID" value="NZ_AP022562.1"/>
</dbReference>
<feature type="region of interest" description="Disordered" evidence="1">
    <location>
        <begin position="164"/>
        <end position="316"/>
    </location>
</feature>